<dbReference type="OMA" id="NTVDSCY"/>
<dbReference type="Proteomes" id="UP000029120">
    <property type="component" value="Chromosome 8"/>
</dbReference>
<dbReference type="InterPro" id="IPR006447">
    <property type="entry name" value="Myb_dom_plants"/>
</dbReference>
<evidence type="ECO:0000259" key="7">
    <source>
        <dbReference type="PROSITE" id="PS50090"/>
    </source>
</evidence>
<evidence type="ECO:0000256" key="1">
    <source>
        <dbReference type="ARBA" id="ARBA00004123"/>
    </source>
</evidence>
<dbReference type="PANTHER" id="PTHR44042">
    <property type="entry name" value="DUPLICATED HOMEODOMAIN-LIKE SUPERFAMILY PROTEIN-RELATED"/>
    <property type="match status" value="1"/>
</dbReference>
<feature type="region of interest" description="Disordered" evidence="6">
    <location>
        <begin position="116"/>
        <end position="139"/>
    </location>
</feature>
<dbReference type="OrthoDB" id="118550at2759"/>
<dbReference type="SMART" id="SM00717">
    <property type="entry name" value="SANT"/>
    <property type="match status" value="2"/>
</dbReference>
<dbReference type="SUPFAM" id="SSF46689">
    <property type="entry name" value="Homeodomain-like"/>
    <property type="match status" value="2"/>
</dbReference>
<keyword evidence="4" id="KW-0804">Transcription</keyword>
<dbReference type="EMBL" id="CM002876">
    <property type="protein sequence ID" value="KFK27418.1"/>
    <property type="molecule type" value="Genomic_DNA"/>
</dbReference>
<dbReference type="PANTHER" id="PTHR44042:SF41">
    <property type="entry name" value="DUPLICATED HOMEODOMAIN-LIKE SUPERFAMILY PROTEIN-RELATED"/>
    <property type="match status" value="1"/>
</dbReference>
<dbReference type="PROSITE" id="PS50090">
    <property type="entry name" value="MYB_LIKE"/>
    <property type="match status" value="1"/>
</dbReference>
<dbReference type="PROSITE" id="PS51294">
    <property type="entry name" value="HTH_MYB"/>
    <property type="match status" value="1"/>
</dbReference>
<evidence type="ECO:0000259" key="8">
    <source>
        <dbReference type="PROSITE" id="PS51293"/>
    </source>
</evidence>
<organism evidence="10 11">
    <name type="scientific">Arabis alpina</name>
    <name type="common">Alpine rock-cress</name>
    <dbReference type="NCBI Taxonomy" id="50452"/>
    <lineage>
        <taxon>Eukaryota</taxon>
        <taxon>Viridiplantae</taxon>
        <taxon>Streptophyta</taxon>
        <taxon>Embryophyta</taxon>
        <taxon>Tracheophyta</taxon>
        <taxon>Spermatophyta</taxon>
        <taxon>Magnoliopsida</taxon>
        <taxon>eudicotyledons</taxon>
        <taxon>Gunneridae</taxon>
        <taxon>Pentapetalae</taxon>
        <taxon>rosids</taxon>
        <taxon>malvids</taxon>
        <taxon>Brassicales</taxon>
        <taxon>Brassicaceae</taxon>
        <taxon>Arabideae</taxon>
        <taxon>Arabis</taxon>
    </lineage>
</organism>
<keyword evidence="2" id="KW-0805">Transcription regulation</keyword>
<feature type="domain" description="Myb-like" evidence="7">
    <location>
        <begin position="134"/>
        <end position="186"/>
    </location>
</feature>
<dbReference type="eggNOG" id="KOG0724">
    <property type="taxonomic scope" value="Eukaryota"/>
</dbReference>
<evidence type="ECO:0000313" key="11">
    <source>
        <dbReference type="Proteomes" id="UP000029120"/>
    </source>
</evidence>
<keyword evidence="3" id="KW-0238">DNA-binding</keyword>
<keyword evidence="5" id="KW-0539">Nucleus</keyword>
<sequence length="288" mass="31684">MEILRPTTTSHVTSGGNWLMEDTKSNVVVTGEGATWTAAENKAFENALAVYDDNTPDRWQKVAAVIPGKTVSDVIKQYNELEADVSSIEAGLIPVPGYVTSPFTLDWTGGGCNGFKPGHPVGNKRSPSGRSPELERKKGVPWTEEEHKLFLMGLKKYGKGDWRNISRNFVITRTPTQVASHAQKYFIRQLSGGKDKRRASIHDITTVNLEDEVSLETNKSSIVMPEQRSRLTAFPWTQTDNNNGTPGDAFNITIGNAITGVHSYGQALLGTYNNADSCYDAQNTMFQL</sequence>
<dbReference type="AlphaFoldDB" id="A0A087GC16"/>
<evidence type="ECO:0000256" key="3">
    <source>
        <dbReference type="ARBA" id="ARBA00023125"/>
    </source>
</evidence>
<dbReference type="FunFam" id="1.10.10.60:FF:000009">
    <property type="entry name" value="transcription factor MYB1R1"/>
    <property type="match status" value="1"/>
</dbReference>
<evidence type="ECO:0000259" key="9">
    <source>
        <dbReference type="PROSITE" id="PS51294"/>
    </source>
</evidence>
<dbReference type="FunFam" id="1.10.10.60:FF:000154">
    <property type="entry name" value="Transcription factor SRM1"/>
    <property type="match status" value="1"/>
</dbReference>
<dbReference type="InterPro" id="IPR017930">
    <property type="entry name" value="Myb_dom"/>
</dbReference>
<dbReference type="Pfam" id="PF00249">
    <property type="entry name" value="Myb_DNA-binding"/>
    <property type="match status" value="2"/>
</dbReference>
<evidence type="ECO:0000256" key="6">
    <source>
        <dbReference type="SAM" id="MobiDB-lite"/>
    </source>
</evidence>
<keyword evidence="11" id="KW-1185">Reference proteome</keyword>
<dbReference type="Gramene" id="KFK27418">
    <property type="protein sequence ID" value="KFK27418"/>
    <property type="gene ID" value="AALP_AA8G380200"/>
</dbReference>
<dbReference type="GO" id="GO:0000976">
    <property type="term" value="F:transcription cis-regulatory region binding"/>
    <property type="evidence" value="ECO:0007669"/>
    <property type="project" value="EnsemblPlants"/>
</dbReference>
<name>A0A087GC16_ARAAL</name>
<evidence type="ECO:0000256" key="4">
    <source>
        <dbReference type="ARBA" id="ARBA00023163"/>
    </source>
</evidence>
<dbReference type="GO" id="GO:0005634">
    <property type="term" value="C:nucleus"/>
    <property type="evidence" value="ECO:0007669"/>
    <property type="project" value="UniProtKB-SubCell"/>
</dbReference>
<proteinExistence type="predicted"/>
<feature type="domain" description="SANT" evidence="8">
    <location>
        <begin position="142"/>
        <end position="190"/>
    </location>
</feature>
<feature type="domain" description="HTH myb-type" evidence="9">
    <location>
        <begin position="134"/>
        <end position="190"/>
    </location>
</feature>
<dbReference type="GO" id="GO:0010468">
    <property type="term" value="P:regulation of gene expression"/>
    <property type="evidence" value="ECO:0007669"/>
    <property type="project" value="UniProtKB-ARBA"/>
</dbReference>
<dbReference type="InterPro" id="IPR009057">
    <property type="entry name" value="Homeodomain-like_sf"/>
</dbReference>
<comment type="subcellular location">
    <subcellularLocation>
        <location evidence="1">Nucleus</location>
    </subcellularLocation>
</comment>
<dbReference type="InterPro" id="IPR001005">
    <property type="entry name" value="SANT/Myb"/>
</dbReference>
<dbReference type="CDD" id="cd00167">
    <property type="entry name" value="SANT"/>
    <property type="match status" value="2"/>
</dbReference>
<dbReference type="InterPro" id="IPR017884">
    <property type="entry name" value="SANT_dom"/>
</dbReference>
<protein>
    <submittedName>
        <fullName evidence="10">Uncharacterized protein</fullName>
    </submittedName>
</protein>
<evidence type="ECO:0000256" key="2">
    <source>
        <dbReference type="ARBA" id="ARBA00023015"/>
    </source>
</evidence>
<gene>
    <name evidence="10" type="ordered locus">AALP_Aa8g380200</name>
</gene>
<dbReference type="NCBIfam" id="TIGR01557">
    <property type="entry name" value="myb_SHAQKYF"/>
    <property type="match status" value="1"/>
</dbReference>
<dbReference type="PROSITE" id="PS51293">
    <property type="entry name" value="SANT"/>
    <property type="match status" value="1"/>
</dbReference>
<dbReference type="Gene3D" id="1.10.10.60">
    <property type="entry name" value="Homeodomain-like"/>
    <property type="match status" value="2"/>
</dbReference>
<reference evidence="11" key="1">
    <citation type="journal article" date="2015" name="Nat. Plants">
        <title>Genome expansion of Arabis alpina linked with retrotransposition and reduced symmetric DNA methylation.</title>
        <authorList>
            <person name="Willing E.M."/>
            <person name="Rawat V."/>
            <person name="Mandakova T."/>
            <person name="Maumus F."/>
            <person name="James G.V."/>
            <person name="Nordstroem K.J."/>
            <person name="Becker C."/>
            <person name="Warthmann N."/>
            <person name="Chica C."/>
            <person name="Szarzynska B."/>
            <person name="Zytnicki M."/>
            <person name="Albani M.C."/>
            <person name="Kiefer C."/>
            <person name="Bergonzi S."/>
            <person name="Castaings L."/>
            <person name="Mateos J.L."/>
            <person name="Berns M.C."/>
            <person name="Bujdoso N."/>
            <person name="Piofczyk T."/>
            <person name="de Lorenzo L."/>
            <person name="Barrero-Sicilia C."/>
            <person name="Mateos I."/>
            <person name="Piednoel M."/>
            <person name="Hagmann J."/>
            <person name="Chen-Min-Tao R."/>
            <person name="Iglesias-Fernandez R."/>
            <person name="Schuster S.C."/>
            <person name="Alonso-Blanco C."/>
            <person name="Roudier F."/>
            <person name="Carbonero P."/>
            <person name="Paz-Ares J."/>
            <person name="Davis S.J."/>
            <person name="Pecinka A."/>
            <person name="Quesneville H."/>
            <person name="Colot V."/>
            <person name="Lysak M.A."/>
            <person name="Weigel D."/>
            <person name="Coupland G."/>
            <person name="Schneeberger K."/>
        </authorList>
    </citation>
    <scope>NUCLEOTIDE SEQUENCE [LARGE SCALE GENOMIC DNA]</scope>
    <source>
        <strain evidence="11">cv. Pajares</strain>
    </source>
</reference>
<evidence type="ECO:0000313" key="10">
    <source>
        <dbReference type="EMBL" id="KFK27418.1"/>
    </source>
</evidence>
<evidence type="ECO:0000256" key="5">
    <source>
        <dbReference type="ARBA" id="ARBA00023242"/>
    </source>
</evidence>
<accession>A0A087GC16</accession>